<evidence type="ECO:0000259" key="2">
    <source>
        <dbReference type="Pfam" id="PF12146"/>
    </source>
</evidence>
<dbReference type="PROSITE" id="PS51257">
    <property type="entry name" value="PROKAR_LIPOPROTEIN"/>
    <property type="match status" value="1"/>
</dbReference>
<protein>
    <submittedName>
        <fullName evidence="3">Alpha/beta hydrolase</fullName>
    </submittedName>
</protein>
<keyword evidence="3" id="KW-0378">Hydrolase</keyword>
<feature type="domain" description="Serine aminopeptidase S33" evidence="2">
    <location>
        <begin position="192"/>
        <end position="422"/>
    </location>
</feature>
<dbReference type="InterPro" id="IPR053145">
    <property type="entry name" value="AB_hydrolase_Est10"/>
</dbReference>
<accession>A0A1J0VVX6</accession>
<dbReference type="SUPFAM" id="SSF53474">
    <property type="entry name" value="alpha/beta-Hydrolases"/>
    <property type="match status" value="1"/>
</dbReference>
<sequence length="459" mass="48664">MRTGRVIVSVLFAVAALATGCSDSSQDSAASPVLGQWHGDIEVPGQVIGIGLTFAEDGSATIDIPVQGVTEGALKDVHTEPDRVEFTIPDAPGDPGFRGRLDGEQITGDWVQFGEKLPVTLTRGPIEAMERPQDPAPPFPYSSEDVTYRSGDITIAGTLTTPEGDGPFPAMLLITGSGPQDRNEEIMGHKPFQLLADTFTRAGYAVLRADDRGVGGTGGTLDQATYSDLADDAAAGVVFLRERPEIDPARVGLFGHSEGGYLAPLVAARPDSGIAFAILMAGPSVPGADVLIEQNEVIMASSGAPQEQIDAQVTFVTEWTALLRAGDTEGAKAYAQQHNDSLPEAERTPQSAVDSFSTPYMTSFVTYDPKPALEALRVPVLAFFGGTDQQVIATQNEGPMRENLAGAPDATVHTFPGLNHMMQPSQTGKPSEYVSIETTIDPSVLTYVTDWLTQRVPPR</sequence>
<dbReference type="GO" id="GO:0052689">
    <property type="term" value="F:carboxylic ester hydrolase activity"/>
    <property type="evidence" value="ECO:0007669"/>
    <property type="project" value="TreeGrafter"/>
</dbReference>
<evidence type="ECO:0000313" key="4">
    <source>
        <dbReference type="Proteomes" id="UP000183810"/>
    </source>
</evidence>
<keyword evidence="4" id="KW-1185">Reference proteome</keyword>
<dbReference type="OrthoDB" id="9809549at2"/>
<dbReference type="InterPro" id="IPR029058">
    <property type="entry name" value="AB_hydrolase_fold"/>
</dbReference>
<name>A0A1J0VVX6_9NOCA</name>
<evidence type="ECO:0000256" key="1">
    <source>
        <dbReference type="SAM" id="SignalP"/>
    </source>
</evidence>
<dbReference type="EMBL" id="CP018082">
    <property type="protein sequence ID" value="APE36196.1"/>
    <property type="molecule type" value="Genomic_DNA"/>
</dbReference>
<reference evidence="3" key="1">
    <citation type="submission" date="2016-11" db="EMBL/GenBank/DDBJ databases">
        <authorList>
            <person name="Jaros S."/>
            <person name="Januszkiewicz K."/>
            <person name="Wedrychowicz H."/>
        </authorList>
    </citation>
    <scope>NUCLEOTIDE SEQUENCE [LARGE SCALE GENOMIC DNA]</scope>
    <source>
        <strain evidence="3">Y48</strain>
    </source>
</reference>
<dbReference type="Gene3D" id="3.40.50.1820">
    <property type="entry name" value="alpha/beta hydrolase"/>
    <property type="match status" value="1"/>
</dbReference>
<keyword evidence="1" id="KW-0732">Signal</keyword>
<feature type="signal peptide" evidence="1">
    <location>
        <begin position="1"/>
        <end position="18"/>
    </location>
</feature>
<dbReference type="PANTHER" id="PTHR43265:SF1">
    <property type="entry name" value="ESTERASE ESTD"/>
    <property type="match status" value="1"/>
</dbReference>
<feature type="chain" id="PRO_5038698034" evidence="1">
    <location>
        <begin position="19"/>
        <end position="459"/>
    </location>
</feature>
<evidence type="ECO:0000313" key="3">
    <source>
        <dbReference type="EMBL" id="APE36196.1"/>
    </source>
</evidence>
<dbReference type="Proteomes" id="UP000183810">
    <property type="component" value="Chromosome"/>
</dbReference>
<gene>
    <name evidence="3" type="ORF">BOX37_22240</name>
</gene>
<dbReference type="KEGG" id="nsl:BOX37_22240"/>
<proteinExistence type="predicted"/>
<dbReference type="RefSeq" id="WP_071929379.1">
    <property type="nucleotide sequence ID" value="NZ_CP018082.1"/>
</dbReference>
<dbReference type="Pfam" id="PF12146">
    <property type="entry name" value="Hydrolase_4"/>
    <property type="match status" value="1"/>
</dbReference>
<organism evidence="3 4">
    <name type="scientific">Nocardia mangyaensis</name>
    <dbReference type="NCBI Taxonomy" id="2213200"/>
    <lineage>
        <taxon>Bacteria</taxon>
        <taxon>Bacillati</taxon>
        <taxon>Actinomycetota</taxon>
        <taxon>Actinomycetes</taxon>
        <taxon>Mycobacteriales</taxon>
        <taxon>Nocardiaceae</taxon>
        <taxon>Nocardia</taxon>
    </lineage>
</organism>
<dbReference type="InterPro" id="IPR022742">
    <property type="entry name" value="Hydrolase_4"/>
</dbReference>
<dbReference type="AlphaFoldDB" id="A0A1J0VVX6"/>
<dbReference type="PANTHER" id="PTHR43265">
    <property type="entry name" value="ESTERASE ESTD"/>
    <property type="match status" value="1"/>
</dbReference>